<dbReference type="InterPro" id="IPR012677">
    <property type="entry name" value="Nucleotide-bd_a/b_plait_sf"/>
</dbReference>
<dbReference type="Gene3D" id="2.130.10.10">
    <property type="entry name" value="YVTN repeat-like/Quinoprotein amine dehydrogenase"/>
    <property type="match status" value="2"/>
</dbReference>
<accession>A0A2S3H0X3</accession>
<evidence type="ECO:0000256" key="6">
    <source>
        <dbReference type="HAMAP-Rule" id="MF_03001"/>
    </source>
</evidence>
<evidence type="ECO:0000256" key="8">
    <source>
        <dbReference type="SAM" id="MobiDB-lite"/>
    </source>
</evidence>
<dbReference type="InterPro" id="IPR015943">
    <property type="entry name" value="WD40/YVTN_repeat-like_dom_sf"/>
</dbReference>
<comment type="function">
    <text evidence="6">RNA-binding component of the eukaryotic translation initiation factor 3 (eIF-3) complex, which is involved in protein synthesis of a specialized repertoire of mRNAs and, together with other initiation factors, stimulates binding of mRNA and methionyl-tRNAi to the 40S ribosome. The eIF-3 complex specifically targets and initiates translation of a subset of mRNAs involved in cell proliferation.</text>
</comment>
<dbReference type="PANTHER" id="PTHR14068">
    <property type="entry name" value="EUKARYOTIC TRANSLATION INITIATION FACTOR 3 EIF3 -RELATED"/>
    <property type="match status" value="1"/>
</dbReference>
<feature type="compositionally biased region" description="Acidic residues" evidence="8">
    <location>
        <begin position="696"/>
        <end position="707"/>
    </location>
</feature>
<dbReference type="CDD" id="cd12278">
    <property type="entry name" value="RRM_eIF3B"/>
    <property type="match status" value="1"/>
</dbReference>
<dbReference type="FunFam" id="3.30.70.330:FF:000235">
    <property type="entry name" value="Eukaryotic translation initiation factor 3 subunit B"/>
    <property type="match status" value="1"/>
</dbReference>
<gene>
    <name evidence="10" type="ORF">PAHAL_2G317600</name>
</gene>
<dbReference type="Proteomes" id="UP000243499">
    <property type="component" value="Chromosome 2"/>
</dbReference>
<dbReference type="GO" id="GO:0005852">
    <property type="term" value="C:eukaryotic translation initiation factor 3 complex"/>
    <property type="evidence" value="ECO:0007669"/>
    <property type="project" value="UniProtKB-UniRule"/>
</dbReference>
<reference evidence="10" key="1">
    <citation type="submission" date="2018-04" db="EMBL/GenBank/DDBJ databases">
        <title>WGS assembly of Panicum hallii.</title>
        <authorList>
            <person name="Lovell J."/>
            <person name="Jenkins J."/>
            <person name="Lowry D."/>
            <person name="Mamidi S."/>
            <person name="Sreedasyam A."/>
            <person name="Weng X."/>
            <person name="Barry K."/>
            <person name="Bonette J."/>
            <person name="Campitelli B."/>
            <person name="Daum C."/>
            <person name="Gordon S."/>
            <person name="Gould B."/>
            <person name="Lipzen A."/>
            <person name="Macqueen A."/>
            <person name="Palacio-Mejia J."/>
            <person name="Plott C."/>
            <person name="Shakirov E."/>
            <person name="Shu S."/>
            <person name="Yoshinaga Y."/>
            <person name="Zane M."/>
            <person name="Rokhsar D."/>
            <person name="Grimwood J."/>
            <person name="Schmutz J."/>
            <person name="Juenger T."/>
        </authorList>
    </citation>
    <scope>NUCLEOTIDE SEQUENCE [LARGE SCALE GENOMIC DNA]</scope>
    <source>
        <strain evidence="10">FIL2</strain>
    </source>
</reference>
<evidence type="ECO:0000256" key="4">
    <source>
        <dbReference type="ARBA" id="ARBA00022884"/>
    </source>
</evidence>
<protein>
    <recommendedName>
        <fullName evidence="6 7">Eukaryotic translation initiation factor 3 subunit B</fullName>
        <shortName evidence="6 7">eIF3b</shortName>
    </recommendedName>
    <alternativeName>
        <fullName evidence="6">eIF-3-eta</fullName>
    </alternativeName>
    <alternativeName>
        <fullName evidence="6">eIF3 p110</fullName>
    </alternativeName>
</protein>
<comment type="similarity">
    <text evidence="6 7">Belongs to the eIF-3 subunit B family.</text>
</comment>
<keyword evidence="5 6" id="KW-0648">Protein biosynthesis</keyword>
<dbReference type="SUPFAM" id="SSF54928">
    <property type="entry name" value="RNA-binding domain, RBD"/>
    <property type="match status" value="1"/>
</dbReference>
<dbReference type="PANTHER" id="PTHR14068:SF0">
    <property type="entry name" value="EUKARYOTIC TRANSLATION INITIATION FACTOR 3 SUBUNIT B"/>
    <property type="match status" value="1"/>
</dbReference>
<dbReference type="Pfam" id="PF08662">
    <property type="entry name" value="eIF2A"/>
    <property type="match status" value="1"/>
</dbReference>
<dbReference type="GO" id="GO:0003723">
    <property type="term" value="F:RNA binding"/>
    <property type="evidence" value="ECO:0007669"/>
    <property type="project" value="UniProtKB-UniRule"/>
</dbReference>
<name>A0A2S3H0X3_9POAL</name>
<feature type="compositionally biased region" description="Basic and acidic residues" evidence="8">
    <location>
        <begin position="684"/>
        <end position="695"/>
    </location>
</feature>
<evidence type="ECO:0000256" key="1">
    <source>
        <dbReference type="ARBA" id="ARBA00004496"/>
    </source>
</evidence>
<dbReference type="Gene3D" id="3.30.70.330">
    <property type="match status" value="1"/>
</dbReference>
<dbReference type="InterPro" id="IPR034363">
    <property type="entry name" value="eIF3B_RRM"/>
</dbReference>
<evidence type="ECO:0000313" key="10">
    <source>
        <dbReference type="EMBL" id="PAN13155.1"/>
    </source>
</evidence>
<proteinExistence type="inferred from homology"/>
<comment type="function">
    <text evidence="7">Component of the eukaryotic translation initiation factor 3 (eIF-3) complex, which is involved in protein synthesis and, together with other initiation factors, stimulates binding of mRNA and methionyl-tRNAi to the 40S ribosome.</text>
</comment>
<dbReference type="InterPro" id="IPR035979">
    <property type="entry name" value="RBD_domain_sf"/>
</dbReference>
<feature type="domain" description="RRM" evidence="9">
    <location>
        <begin position="70"/>
        <end position="157"/>
    </location>
</feature>
<keyword evidence="4 6" id="KW-0694">RNA-binding</keyword>
<comment type="subcellular location">
    <subcellularLocation>
        <location evidence="1 6 7">Cytoplasm</location>
    </subcellularLocation>
</comment>
<dbReference type="GO" id="GO:0033290">
    <property type="term" value="C:eukaryotic 48S preinitiation complex"/>
    <property type="evidence" value="ECO:0007669"/>
    <property type="project" value="UniProtKB-UniRule"/>
</dbReference>
<dbReference type="FunFam" id="2.130.10.10:FF:000260">
    <property type="entry name" value="Eukaryotic translation initiation factor 3 subunit B"/>
    <property type="match status" value="1"/>
</dbReference>
<dbReference type="GO" id="GO:0016282">
    <property type="term" value="C:eukaryotic 43S preinitiation complex"/>
    <property type="evidence" value="ECO:0007669"/>
    <property type="project" value="UniProtKB-UniRule"/>
</dbReference>
<evidence type="ECO:0000256" key="3">
    <source>
        <dbReference type="ARBA" id="ARBA00022540"/>
    </source>
</evidence>
<keyword evidence="2 6" id="KW-0963">Cytoplasm</keyword>
<evidence type="ECO:0000259" key="9">
    <source>
        <dbReference type="PROSITE" id="PS50102"/>
    </source>
</evidence>
<dbReference type="SUPFAM" id="SSF82171">
    <property type="entry name" value="DPP6 N-terminal domain-like"/>
    <property type="match status" value="1"/>
</dbReference>
<dbReference type="GO" id="GO:0001732">
    <property type="term" value="P:formation of cytoplasmic translation initiation complex"/>
    <property type="evidence" value="ECO:0007669"/>
    <property type="project" value="UniProtKB-UniRule"/>
</dbReference>
<feature type="region of interest" description="Disordered" evidence="8">
    <location>
        <begin position="684"/>
        <end position="707"/>
    </location>
</feature>
<keyword evidence="3 6" id="KW-0396">Initiation factor</keyword>
<sequence>MVEARLGFYHHPPQLLDGLEARARELGIDLSSIDLDAITLPAGEDLDTPSDDDEILQNEDPPEVEMGFANTIVVDNLPVVPPEKFEKLGNIIRKIFSHASAIKEGGFWMPVNADTNVTYGYCFIEYNTPQEAQLAREMGNGYKLDKSHILVVNIFDDFERYMKVPDEWTAAETKPYTPGENLHKWLTDENARDQFVMRAGTYTEVYWNDARQLSSELIYQHQFWTDCFIQWSPLGTYLATVHRQGSQVWGGEDKFVRLMRFAHPQVELIDFSPGERFLVTYSSHKPSNPRDTHKVVLNIFDVRTGKLMRDFKGSADEFTTAENIGFSGVPWPCFRWGGGKDDKYFARLGKNTISIYETHTFSLIDKKSLKIENVVDFCWSPTDPMVALFVPEMGGGNHPARVSLMQIPGKEELRQKNLFSVSDCKMYWQSNGEYLAVQVDRYTKTKKSTYTGFELFRIKERDIPIEVLELDNKNDKIIAFAWEPKGHRFAVIHGDDPNPDISFYCMQAANTSRVSKLTTLKSKEANALYWCPTGHFILIAGLKGFTGKLEFYNVDELETMATGEHFMATDIKWDPTGRYVATVVTAVHEMENGFQIWSFSGKFLYKLSKDHLYQFSWRPRPPALLAPEKEEEIMRNLKKYSKKYEQEDRDASNQMTEQERVKRTQLEEEWAAWVAKWKQLHEEDHSHRMELRDGDASDDEEEYEAKEVEVEEVVGIIEEVVAFELDH</sequence>
<comment type="subunit">
    <text evidence="6 7">Component of the eukaryotic translation initiation factor 3 (eIF-3) complex.</text>
</comment>
<dbReference type="GO" id="GO:0031369">
    <property type="term" value="F:translation initiation factor binding"/>
    <property type="evidence" value="ECO:0007669"/>
    <property type="project" value="InterPro"/>
</dbReference>
<dbReference type="InterPro" id="IPR000504">
    <property type="entry name" value="RRM_dom"/>
</dbReference>
<evidence type="ECO:0000256" key="7">
    <source>
        <dbReference type="PIRNR" id="PIRNR036424"/>
    </source>
</evidence>
<dbReference type="FunFam" id="2.130.10.10:FF:000286">
    <property type="entry name" value="Eukaryotic translation initiation factor 3 subunit B"/>
    <property type="match status" value="1"/>
</dbReference>
<evidence type="ECO:0000256" key="2">
    <source>
        <dbReference type="ARBA" id="ARBA00022490"/>
    </source>
</evidence>
<evidence type="ECO:0000256" key="5">
    <source>
        <dbReference type="ARBA" id="ARBA00022917"/>
    </source>
</evidence>
<dbReference type="InterPro" id="IPR013979">
    <property type="entry name" value="TIF_beta_prop-like"/>
</dbReference>
<dbReference type="SMART" id="SM00360">
    <property type="entry name" value="RRM"/>
    <property type="match status" value="1"/>
</dbReference>
<dbReference type="InterPro" id="IPR011400">
    <property type="entry name" value="EIF3B"/>
</dbReference>
<dbReference type="PROSITE" id="PS50102">
    <property type="entry name" value="RRM"/>
    <property type="match status" value="1"/>
</dbReference>
<dbReference type="Gramene" id="PAN13155">
    <property type="protein sequence ID" value="PAN13155"/>
    <property type="gene ID" value="PAHAL_2G317600"/>
</dbReference>
<dbReference type="AlphaFoldDB" id="A0A2S3H0X3"/>
<organism evidence="10">
    <name type="scientific">Panicum hallii</name>
    <dbReference type="NCBI Taxonomy" id="206008"/>
    <lineage>
        <taxon>Eukaryota</taxon>
        <taxon>Viridiplantae</taxon>
        <taxon>Streptophyta</taxon>
        <taxon>Embryophyta</taxon>
        <taxon>Tracheophyta</taxon>
        <taxon>Spermatophyta</taxon>
        <taxon>Magnoliopsida</taxon>
        <taxon>Liliopsida</taxon>
        <taxon>Poales</taxon>
        <taxon>Poaceae</taxon>
        <taxon>PACMAD clade</taxon>
        <taxon>Panicoideae</taxon>
        <taxon>Panicodae</taxon>
        <taxon>Paniceae</taxon>
        <taxon>Panicinae</taxon>
        <taxon>Panicum</taxon>
        <taxon>Panicum sect. Panicum</taxon>
    </lineage>
</organism>
<dbReference type="EMBL" id="CM008047">
    <property type="protein sequence ID" value="PAN13155.1"/>
    <property type="molecule type" value="Genomic_DNA"/>
</dbReference>
<dbReference type="HAMAP" id="MF_03001">
    <property type="entry name" value="eIF3b"/>
    <property type="match status" value="1"/>
</dbReference>
<dbReference type="GO" id="GO:0003743">
    <property type="term" value="F:translation initiation factor activity"/>
    <property type="evidence" value="ECO:0007669"/>
    <property type="project" value="UniProtKB-UniRule"/>
</dbReference>
<dbReference type="PIRSF" id="PIRSF036424">
    <property type="entry name" value="eIF3b"/>
    <property type="match status" value="1"/>
</dbReference>